<dbReference type="Gene3D" id="1.10.260.40">
    <property type="entry name" value="lambda repressor-like DNA-binding domains"/>
    <property type="match status" value="1"/>
</dbReference>
<dbReference type="CDD" id="cd00093">
    <property type="entry name" value="HTH_XRE"/>
    <property type="match status" value="1"/>
</dbReference>
<dbReference type="GO" id="GO:0003677">
    <property type="term" value="F:DNA binding"/>
    <property type="evidence" value="ECO:0007669"/>
    <property type="project" value="UniProtKB-KW"/>
</dbReference>
<feature type="domain" description="HTH cro/C1-type" evidence="3">
    <location>
        <begin position="10"/>
        <end position="64"/>
    </location>
</feature>
<comment type="caution">
    <text evidence="4">The sequence shown here is derived from an EMBL/GenBank/DDBJ whole genome shotgun (WGS) entry which is preliminary data.</text>
</comment>
<reference evidence="4" key="1">
    <citation type="journal article" date="2021" name="PeerJ">
        <title>Extensive microbial diversity within the chicken gut microbiome revealed by metagenomics and culture.</title>
        <authorList>
            <person name="Gilroy R."/>
            <person name="Ravi A."/>
            <person name="Getino M."/>
            <person name="Pursley I."/>
            <person name="Horton D.L."/>
            <person name="Alikhan N.F."/>
            <person name="Baker D."/>
            <person name="Gharbi K."/>
            <person name="Hall N."/>
            <person name="Watson M."/>
            <person name="Adriaenssens E.M."/>
            <person name="Foster-Nyarko E."/>
            <person name="Jarju S."/>
            <person name="Secka A."/>
            <person name="Antonio M."/>
            <person name="Oren A."/>
            <person name="Chaudhuri R.R."/>
            <person name="La Ragione R."/>
            <person name="Hildebrand F."/>
            <person name="Pallen M.J."/>
        </authorList>
    </citation>
    <scope>NUCLEOTIDE SEQUENCE</scope>
    <source>
        <strain evidence="4">CHK196-3914</strain>
    </source>
</reference>
<proteinExistence type="predicted"/>
<dbReference type="InterPro" id="IPR010982">
    <property type="entry name" value="Lambda_DNA-bd_dom_sf"/>
</dbReference>
<dbReference type="PROSITE" id="PS50943">
    <property type="entry name" value="HTH_CROC1"/>
    <property type="match status" value="1"/>
</dbReference>
<dbReference type="SMART" id="SM00530">
    <property type="entry name" value="HTH_XRE"/>
    <property type="match status" value="1"/>
</dbReference>
<accession>A0A9D2G902</accession>
<name>A0A9D2G902_9FIRM</name>
<protein>
    <submittedName>
        <fullName evidence="4">Helix-turn-helix domain-containing protein</fullName>
    </submittedName>
</protein>
<keyword evidence="2" id="KW-0812">Transmembrane</keyword>
<dbReference type="AlphaFoldDB" id="A0A9D2G902"/>
<feature type="transmembrane region" description="Helical" evidence="2">
    <location>
        <begin position="98"/>
        <end position="115"/>
    </location>
</feature>
<dbReference type="EMBL" id="DXAY01000206">
    <property type="protein sequence ID" value="HIZ75329.1"/>
    <property type="molecule type" value="Genomic_DNA"/>
</dbReference>
<dbReference type="SUPFAM" id="SSF47413">
    <property type="entry name" value="lambda repressor-like DNA-binding domains"/>
    <property type="match status" value="1"/>
</dbReference>
<dbReference type="Pfam" id="PF01381">
    <property type="entry name" value="HTH_3"/>
    <property type="match status" value="1"/>
</dbReference>
<evidence type="ECO:0000256" key="1">
    <source>
        <dbReference type="ARBA" id="ARBA00023125"/>
    </source>
</evidence>
<keyword evidence="2" id="KW-1133">Transmembrane helix</keyword>
<evidence type="ECO:0000256" key="2">
    <source>
        <dbReference type="SAM" id="Phobius"/>
    </source>
</evidence>
<evidence type="ECO:0000259" key="3">
    <source>
        <dbReference type="PROSITE" id="PS50943"/>
    </source>
</evidence>
<evidence type="ECO:0000313" key="5">
    <source>
        <dbReference type="Proteomes" id="UP000824116"/>
    </source>
</evidence>
<keyword evidence="2" id="KW-0472">Membrane</keyword>
<feature type="transmembrane region" description="Helical" evidence="2">
    <location>
        <begin position="158"/>
        <end position="174"/>
    </location>
</feature>
<dbReference type="PANTHER" id="PTHR46558">
    <property type="entry name" value="TRACRIPTIONAL REGULATORY PROTEIN-RELATED-RELATED"/>
    <property type="match status" value="1"/>
</dbReference>
<reference evidence="4" key="2">
    <citation type="submission" date="2021-04" db="EMBL/GenBank/DDBJ databases">
        <authorList>
            <person name="Gilroy R."/>
        </authorList>
    </citation>
    <scope>NUCLEOTIDE SEQUENCE</scope>
    <source>
        <strain evidence="4">CHK196-3914</strain>
    </source>
</reference>
<evidence type="ECO:0000313" key="4">
    <source>
        <dbReference type="EMBL" id="HIZ75329.1"/>
    </source>
</evidence>
<gene>
    <name evidence="4" type="ORF">H9723_08850</name>
</gene>
<dbReference type="InterPro" id="IPR001387">
    <property type="entry name" value="Cro/C1-type_HTH"/>
</dbReference>
<keyword evidence="1" id="KW-0238">DNA-binding</keyword>
<organism evidence="4 5">
    <name type="scientific">Candidatus Mediterraneibacter stercoravium</name>
    <dbReference type="NCBI Taxonomy" id="2838685"/>
    <lineage>
        <taxon>Bacteria</taxon>
        <taxon>Bacillati</taxon>
        <taxon>Bacillota</taxon>
        <taxon>Clostridia</taxon>
        <taxon>Lachnospirales</taxon>
        <taxon>Lachnospiraceae</taxon>
        <taxon>Mediterraneibacter</taxon>
    </lineage>
</organism>
<sequence length="180" mass="20289">MDQIKIGKFIAERRKKLNMTQKELAEKLGVTDRAVSKWETGRCMPDLSLLQPLSRNIKVGVNDLLSGELLSEKELRKKSEENLVTMAKMNYLNSFRHGFWGFYILGIALLIYCLVKDLESSGILALILAYNTAVFYSRCRSGIVNPGYGRCGRDFMEILITIFGAAGTAAGLFHERFLKV</sequence>
<dbReference type="PANTHER" id="PTHR46558:SF11">
    <property type="entry name" value="HTH-TYPE TRANSCRIPTIONAL REGULATOR XRE"/>
    <property type="match status" value="1"/>
</dbReference>
<dbReference type="Proteomes" id="UP000824116">
    <property type="component" value="Unassembled WGS sequence"/>
</dbReference>